<dbReference type="OrthoDB" id="10058185at2759"/>
<feature type="domain" description="3-beta hydroxysteroid dehydrogenase/isomerase" evidence="3">
    <location>
        <begin position="12"/>
        <end position="276"/>
    </location>
</feature>
<comment type="caution">
    <text evidence="4">The sequence shown here is derived from an EMBL/GenBank/DDBJ whole genome shotgun (WGS) entry which is preliminary data.</text>
</comment>
<dbReference type="STRING" id="698492.A0A0E9N974"/>
<name>A0A0E9N974_SAICN</name>
<dbReference type="GO" id="GO:0006694">
    <property type="term" value="P:steroid biosynthetic process"/>
    <property type="evidence" value="ECO:0007669"/>
    <property type="project" value="InterPro"/>
</dbReference>
<evidence type="ECO:0000313" key="5">
    <source>
        <dbReference type="Proteomes" id="UP000033140"/>
    </source>
</evidence>
<sequence length="351" mass="38260">MSTKKYNFNSALVIGGCGFLGGHIVSHILDSDPSISISVMDLRIPNTPPHPSVAYHAGDITSLDDMTRIIQSTRPDVIIHTASPVHGMGRDIYFKVNVEGTRTICRAAKAEGVKAMVFTSSAGVVFDGDDLINVDESAPIPVVAMDAYNDSKAEAEKLALGANCDEFRVCAIRPAGLFGEGDRQLIPGMLSVLANGQTHFQLGDNLNLFDFTYILNAAHAHLLAANQILSPDPSIVSTVAGEAFFITNASPIYFWDFPRTLWSHLSHVSSRHLILPRSLAVVLAGAAECWSWIVGKEPGFTRFRVKFSCANRYYNIGKARRVLGYEPIVGLEEGIRRSLAWVDEEKAKEGK</sequence>
<dbReference type="PANTHER" id="PTHR43245:SF51">
    <property type="entry name" value="SHORT CHAIN DEHYDROGENASE_REDUCTASE FAMILY 42E, MEMBER 2"/>
    <property type="match status" value="1"/>
</dbReference>
<accession>A0A0E9N974</accession>
<organism evidence="4 5">
    <name type="scientific">Saitoella complicata (strain BCRC 22490 / CBS 7301 / JCM 7358 / NBRC 10748 / NRRL Y-17804)</name>
    <dbReference type="NCBI Taxonomy" id="698492"/>
    <lineage>
        <taxon>Eukaryota</taxon>
        <taxon>Fungi</taxon>
        <taxon>Dikarya</taxon>
        <taxon>Ascomycota</taxon>
        <taxon>Taphrinomycotina</taxon>
        <taxon>Taphrinomycotina incertae sedis</taxon>
        <taxon>Saitoella</taxon>
    </lineage>
</organism>
<dbReference type="EMBL" id="BACD03000001">
    <property type="protein sequence ID" value="GAO45950.1"/>
    <property type="molecule type" value="Genomic_DNA"/>
</dbReference>
<reference evidence="4 5" key="3">
    <citation type="journal article" date="2015" name="Genome Announc.">
        <title>Draft Genome Sequence of the Archiascomycetous Yeast Saitoella complicata.</title>
        <authorList>
            <person name="Yamauchi K."/>
            <person name="Kondo S."/>
            <person name="Hamamoto M."/>
            <person name="Takahashi Y."/>
            <person name="Ogura Y."/>
            <person name="Hayashi T."/>
            <person name="Nishida H."/>
        </authorList>
    </citation>
    <scope>NUCLEOTIDE SEQUENCE [LARGE SCALE GENOMIC DNA]</scope>
    <source>
        <strain evidence="4 5">NRRL Y-17804</strain>
    </source>
</reference>
<evidence type="ECO:0000256" key="2">
    <source>
        <dbReference type="ARBA" id="ARBA00023002"/>
    </source>
</evidence>
<protein>
    <recommendedName>
        <fullName evidence="3">3-beta hydroxysteroid dehydrogenase/isomerase domain-containing protein</fullName>
    </recommendedName>
</protein>
<dbReference type="Pfam" id="PF01073">
    <property type="entry name" value="3Beta_HSD"/>
    <property type="match status" value="1"/>
</dbReference>
<evidence type="ECO:0000313" key="4">
    <source>
        <dbReference type="EMBL" id="GAO45950.1"/>
    </source>
</evidence>
<dbReference type="AlphaFoldDB" id="A0A0E9N974"/>
<proteinExistence type="inferred from homology"/>
<dbReference type="Gene3D" id="3.40.50.720">
    <property type="entry name" value="NAD(P)-binding Rossmann-like Domain"/>
    <property type="match status" value="1"/>
</dbReference>
<keyword evidence="2" id="KW-0560">Oxidoreductase</keyword>
<dbReference type="PANTHER" id="PTHR43245">
    <property type="entry name" value="BIFUNCTIONAL POLYMYXIN RESISTANCE PROTEIN ARNA"/>
    <property type="match status" value="1"/>
</dbReference>
<dbReference type="SUPFAM" id="SSF51735">
    <property type="entry name" value="NAD(P)-binding Rossmann-fold domains"/>
    <property type="match status" value="1"/>
</dbReference>
<dbReference type="PROSITE" id="PS51257">
    <property type="entry name" value="PROKAR_LIPOPROTEIN"/>
    <property type="match status" value="1"/>
</dbReference>
<comment type="similarity">
    <text evidence="1">Belongs to the 3-beta-HSD family.</text>
</comment>
<dbReference type="Proteomes" id="UP000033140">
    <property type="component" value="Unassembled WGS sequence"/>
</dbReference>
<evidence type="ECO:0000256" key="1">
    <source>
        <dbReference type="ARBA" id="ARBA00009219"/>
    </source>
</evidence>
<dbReference type="OMA" id="STAHWFD"/>
<dbReference type="GO" id="GO:0016616">
    <property type="term" value="F:oxidoreductase activity, acting on the CH-OH group of donors, NAD or NADP as acceptor"/>
    <property type="evidence" value="ECO:0007669"/>
    <property type="project" value="InterPro"/>
</dbReference>
<gene>
    <name evidence="4" type="ORF">G7K_0195-t1</name>
</gene>
<evidence type="ECO:0000259" key="3">
    <source>
        <dbReference type="Pfam" id="PF01073"/>
    </source>
</evidence>
<dbReference type="InterPro" id="IPR036291">
    <property type="entry name" value="NAD(P)-bd_dom_sf"/>
</dbReference>
<dbReference type="InterPro" id="IPR002225">
    <property type="entry name" value="3Beta_OHSteriod_DH/Estase"/>
</dbReference>
<reference evidence="4 5" key="1">
    <citation type="journal article" date="2011" name="J. Gen. Appl. Microbiol.">
        <title>Draft genome sequencing of the enigmatic yeast Saitoella complicata.</title>
        <authorList>
            <person name="Nishida H."/>
            <person name="Hamamoto M."/>
            <person name="Sugiyama J."/>
        </authorList>
    </citation>
    <scope>NUCLEOTIDE SEQUENCE [LARGE SCALE GENOMIC DNA]</scope>
    <source>
        <strain evidence="4 5">NRRL Y-17804</strain>
    </source>
</reference>
<reference evidence="4 5" key="2">
    <citation type="journal article" date="2014" name="J. Gen. Appl. Microbiol.">
        <title>The early diverging ascomycetous budding yeast Saitoella complicata has three histone deacetylases belonging to the Clr6, Hos2, and Rpd3 lineages.</title>
        <authorList>
            <person name="Nishida H."/>
            <person name="Matsumoto T."/>
            <person name="Kondo S."/>
            <person name="Hamamoto M."/>
            <person name="Yoshikawa H."/>
        </authorList>
    </citation>
    <scope>NUCLEOTIDE SEQUENCE [LARGE SCALE GENOMIC DNA]</scope>
    <source>
        <strain evidence="4 5">NRRL Y-17804</strain>
    </source>
</reference>
<dbReference type="InterPro" id="IPR050177">
    <property type="entry name" value="Lipid_A_modif_metabolic_enz"/>
</dbReference>
<dbReference type="RefSeq" id="XP_019023355.1">
    <property type="nucleotide sequence ID" value="XM_019171214.1"/>
</dbReference>
<keyword evidence="5" id="KW-1185">Reference proteome</keyword>